<evidence type="ECO:0000313" key="2">
    <source>
        <dbReference type="EMBL" id="BAD52534.1"/>
    </source>
</evidence>
<name>Q5ZE09_ORYSJ</name>
<dbReference type="AlphaFoldDB" id="Q5ZE09"/>
<sequence>MYSCSCADVLLRRQLATRDDGVGGGGHGGGVRGGGCGFLPPSELTMAQDAGAAAAQDVGPRQRQRSQLSWASSGERCRGCDGQRATDETVKPLIANQYV</sequence>
<accession>Q5ZE09</accession>
<protein>
    <submittedName>
        <fullName evidence="2">Uncharacterized protein P0410E03.27</fullName>
    </submittedName>
</protein>
<proteinExistence type="predicted"/>
<organism evidence="2">
    <name type="scientific">Oryza sativa subsp. japonica</name>
    <name type="common">Rice</name>
    <dbReference type="NCBI Taxonomy" id="39947"/>
    <lineage>
        <taxon>Eukaryota</taxon>
        <taxon>Viridiplantae</taxon>
        <taxon>Streptophyta</taxon>
        <taxon>Embryophyta</taxon>
        <taxon>Tracheophyta</taxon>
        <taxon>Spermatophyta</taxon>
        <taxon>Magnoliopsida</taxon>
        <taxon>Liliopsida</taxon>
        <taxon>Poales</taxon>
        <taxon>Poaceae</taxon>
        <taxon>BOP clade</taxon>
        <taxon>Oryzoideae</taxon>
        <taxon>Oryzeae</taxon>
        <taxon>Oryzinae</taxon>
        <taxon>Oryza</taxon>
        <taxon>Oryza sativa</taxon>
    </lineage>
</organism>
<gene>
    <name evidence="2" type="primary">P0410E03.27</name>
</gene>
<reference evidence="2" key="1">
    <citation type="journal article" date="2002" name="Nature">
        <title>The genome sequence and structure of rice chromosome 1.</title>
        <authorList>
            <person name="Sasaki T."/>
            <person name="Matsumoto T."/>
            <person name="Yamamoto K."/>
            <person name="Sakata K."/>
            <person name="Baba T."/>
            <person name="Katayose Y."/>
            <person name="Wu J."/>
            <person name="Niimura Y."/>
            <person name="Cheng Z."/>
            <person name="Nagamura Y."/>
            <person name="Antonio B.A."/>
            <person name="Kanamori H."/>
            <person name="Hosokawa S."/>
            <person name="Masukawa M."/>
            <person name="Arikawa K."/>
            <person name="Chiden Y."/>
            <person name="Hayashi M."/>
            <person name="Okamoto M."/>
            <person name="Ando T."/>
            <person name="Aoki H."/>
            <person name="Arita K."/>
            <person name="Hamada M."/>
            <person name="Harada C."/>
            <person name="Hijishita S."/>
            <person name="Honda M."/>
            <person name="Ichikawa Y."/>
            <person name="Idonuma A."/>
            <person name="Iijima M."/>
            <person name="Ikeda M."/>
            <person name="Ikeno M."/>
            <person name="Itoh S."/>
            <person name="Itoh T."/>
            <person name="Itoh Y."/>
            <person name="Itoh Y."/>
            <person name="Iwabuchi A."/>
            <person name="Kamiya K."/>
            <person name="Karasawa W."/>
            <person name="Katagiri S."/>
            <person name="Kikuta A."/>
            <person name="Kobayashi N."/>
            <person name="Kono I."/>
            <person name="Machita K."/>
            <person name="Maehara T."/>
            <person name="Mizuno H."/>
            <person name="Mizubayashi T."/>
            <person name="Mukai Y."/>
            <person name="Nagasaki H."/>
            <person name="Nakashima M."/>
            <person name="Nakama Y."/>
            <person name="Nakamichi Y."/>
            <person name="Nakamura M."/>
            <person name="Namiki N."/>
            <person name="Negishi M."/>
            <person name="Ohta I."/>
            <person name="Ono N."/>
            <person name="Saji S."/>
            <person name="Sakai K."/>
            <person name="Shibata M."/>
            <person name="Shimokawa T."/>
            <person name="Shomura A."/>
            <person name="Song J."/>
            <person name="Takazaki Y."/>
            <person name="Terasawa K."/>
            <person name="Tsuji K."/>
            <person name="Waki K."/>
            <person name="Yamagata H."/>
            <person name="Yamane H."/>
            <person name="Yoshiki S."/>
            <person name="Yoshihara R."/>
            <person name="Yukawa K."/>
            <person name="Zhong H."/>
            <person name="Iwama H."/>
            <person name="Endo T."/>
            <person name="Ito H."/>
            <person name="Hahn J.H."/>
            <person name="Kim H.I."/>
            <person name="Eun M.Y."/>
            <person name="Yano M."/>
            <person name="Jiang J."/>
            <person name="Gojobori T."/>
        </authorList>
    </citation>
    <scope>NUCLEOTIDE SEQUENCE [LARGE SCALE GENOMIC DNA]</scope>
</reference>
<evidence type="ECO:0000256" key="1">
    <source>
        <dbReference type="SAM" id="MobiDB-lite"/>
    </source>
</evidence>
<dbReference type="EMBL" id="AP002844">
    <property type="protein sequence ID" value="BAD52534.1"/>
    <property type="molecule type" value="Genomic_DNA"/>
</dbReference>
<feature type="region of interest" description="Disordered" evidence="1">
    <location>
        <begin position="49"/>
        <end position="83"/>
    </location>
</feature>
<dbReference type="Proteomes" id="UP000817658">
    <property type="component" value="Chromosome 1"/>
</dbReference>